<dbReference type="Gene3D" id="3.30.420.40">
    <property type="match status" value="2"/>
</dbReference>
<dbReference type="RefSeq" id="WP_111928102.1">
    <property type="nucleotide sequence ID" value="NZ_BAAACM010000019.1"/>
</dbReference>
<evidence type="ECO:0000256" key="5">
    <source>
        <dbReference type="ARBA" id="ARBA00022741"/>
    </source>
</evidence>
<dbReference type="InterPro" id="IPR004654">
    <property type="entry name" value="ROK_glcA"/>
</dbReference>
<comment type="caution">
    <text evidence="9">The sequence shown here is derived from an EMBL/GenBank/DDBJ whole genome shotgun (WGS) entry which is preliminary data.</text>
</comment>
<reference evidence="9" key="1">
    <citation type="submission" date="2022-05" db="EMBL/GenBank/DDBJ databases">
        <title>Draft genome sequence of Clostridium tertium strain CP3 isolated from Peru.</title>
        <authorList>
            <person name="Hurtado R."/>
            <person name="Lima L."/>
            <person name="Sousa T."/>
            <person name="Jaiswal A.K."/>
            <person name="Tiwari S."/>
            <person name="Maturrano L."/>
            <person name="Brenig B."/>
            <person name="Azevedo V."/>
        </authorList>
    </citation>
    <scope>NUCLEOTIDE SEQUENCE</scope>
    <source>
        <strain evidence="9">CP3</strain>
    </source>
</reference>
<evidence type="ECO:0000256" key="1">
    <source>
        <dbReference type="ARBA" id="ARBA00006479"/>
    </source>
</evidence>
<dbReference type="GeneID" id="93044713"/>
<evidence type="ECO:0000256" key="4">
    <source>
        <dbReference type="ARBA" id="ARBA00022679"/>
    </source>
</evidence>
<evidence type="ECO:0000256" key="3">
    <source>
        <dbReference type="ARBA" id="ARBA00014701"/>
    </source>
</evidence>
<organism evidence="9 10">
    <name type="scientific">Clostridium tertium</name>
    <dbReference type="NCBI Taxonomy" id="1559"/>
    <lineage>
        <taxon>Bacteria</taxon>
        <taxon>Bacillati</taxon>
        <taxon>Bacillota</taxon>
        <taxon>Clostridia</taxon>
        <taxon>Eubacteriales</taxon>
        <taxon>Clostridiaceae</taxon>
        <taxon>Clostridium</taxon>
    </lineage>
</organism>
<dbReference type="NCBIfam" id="TIGR00744">
    <property type="entry name" value="ROK_glcA_fam"/>
    <property type="match status" value="1"/>
</dbReference>
<protein>
    <recommendedName>
        <fullName evidence="3">Glucokinase</fullName>
        <ecNumber evidence="2">2.7.1.2</ecNumber>
    </recommendedName>
    <alternativeName>
        <fullName evidence="8">Glucose kinase</fullName>
    </alternativeName>
</protein>
<proteinExistence type="inferred from homology"/>
<dbReference type="EC" id="2.7.1.2" evidence="2"/>
<sequence>MKSYLIGVDIGGTTVKLGLFTPKADLVEKWEITTRKHEGGKYILADIVKSIEDKLEEKNIDKSMVEGIGLGVPGPINNDGIVKNCVNLGWKVFNIEKNLSELIKLPVKAGNDANVAALGEMWKGGGEGYKNIIMITLGTGVGGGIIIDGMLLPGVNGSAGEIGHINVCKEETESCGCGKKGCLEQYASATGIVNIAKKLILDTTLESILIDKEKLSAKDIFDAAKLEDGLALKVINKFGEILGRALANIACILDPEVFVIGGGVSKAGELLLETVKQNYEIYAFHSVRKVEFKLAKLDNDAGIYGAAKLLF</sequence>
<keyword evidence="7" id="KW-0067">ATP-binding</keyword>
<accession>A0A9X3XL38</accession>
<evidence type="ECO:0000256" key="6">
    <source>
        <dbReference type="ARBA" id="ARBA00022777"/>
    </source>
</evidence>
<keyword evidence="6" id="KW-0418">Kinase</keyword>
<evidence type="ECO:0000256" key="8">
    <source>
        <dbReference type="ARBA" id="ARBA00032386"/>
    </source>
</evidence>
<evidence type="ECO:0000313" key="9">
    <source>
        <dbReference type="EMBL" id="MDC4241350.1"/>
    </source>
</evidence>
<evidence type="ECO:0000256" key="7">
    <source>
        <dbReference type="ARBA" id="ARBA00022840"/>
    </source>
</evidence>
<dbReference type="GO" id="GO:0005737">
    <property type="term" value="C:cytoplasm"/>
    <property type="evidence" value="ECO:0007669"/>
    <property type="project" value="InterPro"/>
</dbReference>
<dbReference type="GO" id="GO:0004340">
    <property type="term" value="F:glucokinase activity"/>
    <property type="evidence" value="ECO:0007669"/>
    <property type="project" value="UniProtKB-EC"/>
</dbReference>
<name>A0A9X3XL38_9CLOT</name>
<dbReference type="InterPro" id="IPR000600">
    <property type="entry name" value="ROK"/>
</dbReference>
<dbReference type="PANTHER" id="PTHR18964:SF149">
    <property type="entry name" value="BIFUNCTIONAL UDP-N-ACETYLGLUCOSAMINE 2-EPIMERASE_N-ACETYLMANNOSAMINE KINASE"/>
    <property type="match status" value="1"/>
</dbReference>
<dbReference type="EMBL" id="JAMRYU010000015">
    <property type="protein sequence ID" value="MDC4241350.1"/>
    <property type="molecule type" value="Genomic_DNA"/>
</dbReference>
<dbReference type="GO" id="GO:0006096">
    <property type="term" value="P:glycolytic process"/>
    <property type="evidence" value="ECO:0007669"/>
    <property type="project" value="InterPro"/>
</dbReference>
<dbReference type="SUPFAM" id="SSF53067">
    <property type="entry name" value="Actin-like ATPase domain"/>
    <property type="match status" value="1"/>
</dbReference>
<dbReference type="GO" id="GO:0005524">
    <property type="term" value="F:ATP binding"/>
    <property type="evidence" value="ECO:0007669"/>
    <property type="project" value="UniProtKB-KW"/>
</dbReference>
<keyword evidence="5" id="KW-0547">Nucleotide-binding</keyword>
<evidence type="ECO:0000256" key="2">
    <source>
        <dbReference type="ARBA" id="ARBA00012323"/>
    </source>
</evidence>
<keyword evidence="10" id="KW-1185">Reference proteome</keyword>
<dbReference type="PANTHER" id="PTHR18964">
    <property type="entry name" value="ROK (REPRESSOR, ORF, KINASE) FAMILY"/>
    <property type="match status" value="1"/>
</dbReference>
<dbReference type="InterPro" id="IPR049874">
    <property type="entry name" value="ROK_cs"/>
</dbReference>
<dbReference type="Pfam" id="PF00480">
    <property type="entry name" value="ROK"/>
    <property type="match status" value="1"/>
</dbReference>
<keyword evidence="4 9" id="KW-0808">Transferase</keyword>
<comment type="similarity">
    <text evidence="1">Belongs to the ROK (NagC/XylR) family.</text>
</comment>
<dbReference type="PROSITE" id="PS01125">
    <property type="entry name" value="ROK"/>
    <property type="match status" value="1"/>
</dbReference>
<gene>
    <name evidence="9" type="ORF">NE398_14430</name>
</gene>
<dbReference type="Proteomes" id="UP001141183">
    <property type="component" value="Unassembled WGS sequence"/>
</dbReference>
<dbReference type="InterPro" id="IPR043129">
    <property type="entry name" value="ATPase_NBD"/>
</dbReference>
<dbReference type="AlphaFoldDB" id="A0A9X3XL38"/>
<evidence type="ECO:0000313" key="10">
    <source>
        <dbReference type="Proteomes" id="UP001141183"/>
    </source>
</evidence>